<evidence type="ECO:0000259" key="3">
    <source>
        <dbReference type="PROSITE" id="PS51186"/>
    </source>
</evidence>
<evidence type="ECO:0000256" key="2">
    <source>
        <dbReference type="ARBA" id="ARBA00023315"/>
    </source>
</evidence>
<dbReference type="AlphaFoldDB" id="A0A328BQH1"/>
<dbReference type="PROSITE" id="PS51186">
    <property type="entry name" value="GNAT"/>
    <property type="match status" value="1"/>
</dbReference>
<dbReference type="GO" id="GO:0016747">
    <property type="term" value="F:acyltransferase activity, transferring groups other than amino-acyl groups"/>
    <property type="evidence" value="ECO:0007669"/>
    <property type="project" value="InterPro"/>
</dbReference>
<evidence type="ECO:0000313" key="4">
    <source>
        <dbReference type="EMBL" id="RAK68849.1"/>
    </source>
</evidence>
<dbReference type="Gene3D" id="3.40.630.30">
    <property type="match status" value="1"/>
</dbReference>
<comment type="caution">
    <text evidence="4">The sequence shown here is derived from an EMBL/GenBank/DDBJ whole genome shotgun (WGS) entry which is preliminary data.</text>
</comment>
<dbReference type="InterPro" id="IPR000182">
    <property type="entry name" value="GNAT_dom"/>
</dbReference>
<feature type="domain" description="N-acetyltransferase" evidence="3">
    <location>
        <begin position="1"/>
        <end position="136"/>
    </location>
</feature>
<protein>
    <submittedName>
        <fullName evidence="4">N-acetyltransferase</fullName>
    </submittedName>
</protein>
<name>A0A328BQH1_9CAUL</name>
<dbReference type="EMBL" id="QFYS01000001">
    <property type="protein sequence ID" value="RAK68849.1"/>
    <property type="molecule type" value="Genomic_DNA"/>
</dbReference>
<evidence type="ECO:0000313" key="5">
    <source>
        <dbReference type="Proteomes" id="UP000249524"/>
    </source>
</evidence>
<dbReference type="Proteomes" id="UP000249524">
    <property type="component" value="Unassembled WGS sequence"/>
</dbReference>
<evidence type="ECO:0000256" key="1">
    <source>
        <dbReference type="ARBA" id="ARBA00022679"/>
    </source>
</evidence>
<dbReference type="RefSeq" id="WP_111274341.1">
    <property type="nucleotide sequence ID" value="NZ_QFYS01000001.1"/>
</dbReference>
<dbReference type="SUPFAM" id="SSF55729">
    <property type="entry name" value="Acyl-CoA N-acyltransferases (Nat)"/>
    <property type="match status" value="1"/>
</dbReference>
<dbReference type="CDD" id="cd04301">
    <property type="entry name" value="NAT_SF"/>
    <property type="match status" value="1"/>
</dbReference>
<sequence>MPGFLMADCAAADAWVPHLRAGTLWIAEADGQPVGFLAARVEDARLHIDELDVDRSYQGRGVGRRLLATAIDWARDHGVGRASLTTFRSIPWNGPFYASLGFREWSDDEIPPTIRQALAEESARGLPDRCAMVMVL</sequence>
<organism evidence="4 5">
    <name type="scientific">Phenylobacterium kunshanense</name>
    <dbReference type="NCBI Taxonomy" id="1445034"/>
    <lineage>
        <taxon>Bacteria</taxon>
        <taxon>Pseudomonadati</taxon>
        <taxon>Pseudomonadota</taxon>
        <taxon>Alphaproteobacteria</taxon>
        <taxon>Caulobacterales</taxon>
        <taxon>Caulobacteraceae</taxon>
        <taxon>Phenylobacterium</taxon>
    </lineage>
</organism>
<reference evidence="4 5" key="1">
    <citation type="submission" date="2018-05" db="EMBL/GenBank/DDBJ databases">
        <authorList>
            <person name="Lanie J.A."/>
            <person name="Ng W.-L."/>
            <person name="Kazmierczak K.M."/>
            <person name="Andrzejewski T.M."/>
            <person name="Davidsen T.M."/>
            <person name="Wayne K.J."/>
            <person name="Tettelin H."/>
            <person name="Glass J.I."/>
            <person name="Rusch D."/>
            <person name="Podicherti R."/>
            <person name="Tsui H.-C.T."/>
            <person name="Winkler M.E."/>
        </authorList>
    </citation>
    <scope>NUCLEOTIDE SEQUENCE [LARGE SCALE GENOMIC DNA]</scope>
    <source>
        <strain evidence="4 5">BUT-10</strain>
    </source>
</reference>
<accession>A0A328BQH1</accession>
<proteinExistence type="predicted"/>
<keyword evidence="5" id="KW-1185">Reference proteome</keyword>
<gene>
    <name evidence="4" type="ORF">DJ019_02210</name>
</gene>
<dbReference type="Pfam" id="PF00583">
    <property type="entry name" value="Acetyltransf_1"/>
    <property type="match status" value="1"/>
</dbReference>
<keyword evidence="2" id="KW-0012">Acyltransferase</keyword>
<dbReference type="InterPro" id="IPR016181">
    <property type="entry name" value="Acyl_CoA_acyltransferase"/>
</dbReference>
<keyword evidence="1 4" id="KW-0808">Transferase</keyword>
<dbReference type="InterPro" id="IPR050832">
    <property type="entry name" value="Bact_Acetyltransf"/>
</dbReference>
<dbReference type="OrthoDB" id="572496at2"/>
<dbReference type="PANTHER" id="PTHR43877">
    <property type="entry name" value="AMINOALKYLPHOSPHONATE N-ACETYLTRANSFERASE-RELATED-RELATED"/>
    <property type="match status" value="1"/>
</dbReference>